<comment type="subcellular location">
    <subcellularLocation>
        <location evidence="6">Cytoplasm</location>
    </subcellularLocation>
</comment>
<dbReference type="GO" id="GO:0070043">
    <property type="term" value="F:rRNA (guanine-N7-)-methyltransferase activity"/>
    <property type="evidence" value="ECO:0007669"/>
    <property type="project" value="UniProtKB-UniRule"/>
</dbReference>
<keyword evidence="4 6" id="KW-0808">Transferase</keyword>
<evidence type="ECO:0000256" key="1">
    <source>
        <dbReference type="ARBA" id="ARBA00022490"/>
    </source>
</evidence>
<reference evidence="7 8" key="1">
    <citation type="submission" date="2018-03" db="EMBL/GenBank/DDBJ databases">
        <title>Genomic Encyclopedia of Archaeal and Bacterial Type Strains, Phase II (KMG-II): from individual species to whole genera.</title>
        <authorList>
            <person name="Goeker M."/>
        </authorList>
    </citation>
    <scope>NUCLEOTIDE SEQUENCE [LARGE SCALE GENOMIC DNA]</scope>
    <source>
        <strain evidence="7 8">DSM 100212</strain>
    </source>
</reference>
<gene>
    <name evidence="6" type="primary">rsmG</name>
    <name evidence="7" type="ORF">CLV74_103194</name>
</gene>
<dbReference type="InterPro" id="IPR029063">
    <property type="entry name" value="SAM-dependent_MTases_sf"/>
</dbReference>
<dbReference type="Pfam" id="PF02527">
    <property type="entry name" value="GidB"/>
    <property type="match status" value="1"/>
</dbReference>
<feature type="binding site" evidence="6">
    <location>
        <begin position="123"/>
        <end position="124"/>
    </location>
    <ligand>
        <name>S-adenosyl-L-methionine</name>
        <dbReference type="ChEBI" id="CHEBI:59789"/>
    </ligand>
</feature>
<evidence type="ECO:0000256" key="4">
    <source>
        <dbReference type="ARBA" id="ARBA00022679"/>
    </source>
</evidence>
<dbReference type="PIRSF" id="PIRSF003078">
    <property type="entry name" value="GidB"/>
    <property type="match status" value="1"/>
</dbReference>
<sequence>MSLSYAGLDVSRETSDRLKHYEGLLKKWNKAINLVSPSTISEAKSRHFIDSAQIYGVAAQDWKIWCDLGSGGGFPGLVVAIIAAEKNPDGMVTLVESDQRKATFLRTVARETGVNATVISKRIEAIDPLKADVLSARALAPLPMLLEFCQLHLSENGQALFPKGATWQQEVAEAREAWSFSHQVHTSIVDSSSVILSIGGISRG</sequence>
<dbReference type="Proteomes" id="UP000238392">
    <property type="component" value="Unassembled WGS sequence"/>
</dbReference>
<evidence type="ECO:0000313" key="7">
    <source>
        <dbReference type="EMBL" id="PRY91609.1"/>
    </source>
</evidence>
<dbReference type="HAMAP" id="MF_00074">
    <property type="entry name" value="16SrRNA_methyltr_G"/>
    <property type="match status" value="1"/>
</dbReference>
<keyword evidence="8" id="KW-1185">Reference proteome</keyword>
<dbReference type="InterPro" id="IPR003682">
    <property type="entry name" value="rRNA_ssu_MeTfrase_G"/>
</dbReference>
<feature type="binding site" evidence="6">
    <location>
        <position position="137"/>
    </location>
    <ligand>
        <name>S-adenosyl-L-methionine</name>
        <dbReference type="ChEBI" id="CHEBI:59789"/>
    </ligand>
</feature>
<dbReference type="OrthoDB" id="9808773at2"/>
<dbReference type="PANTHER" id="PTHR31760:SF0">
    <property type="entry name" value="S-ADENOSYL-L-METHIONINE-DEPENDENT METHYLTRANSFERASES SUPERFAMILY PROTEIN"/>
    <property type="match status" value="1"/>
</dbReference>
<dbReference type="Gene3D" id="3.40.50.150">
    <property type="entry name" value="Vaccinia Virus protein VP39"/>
    <property type="match status" value="1"/>
</dbReference>
<name>A0A2T0WY45_9RHOB</name>
<keyword evidence="1 6" id="KW-0963">Cytoplasm</keyword>
<feature type="binding site" evidence="6">
    <location>
        <position position="74"/>
    </location>
    <ligand>
        <name>S-adenosyl-L-methionine</name>
        <dbReference type="ChEBI" id="CHEBI:59789"/>
    </ligand>
</feature>
<evidence type="ECO:0000313" key="8">
    <source>
        <dbReference type="Proteomes" id="UP000238392"/>
    </source>
</evidence>
<keyword evidence="3 6" id="KW-0489">Methyltransferase</keyword>
<comment type="similarity">
    <text evidence="6">Belongs to the methyltransferase superfamily. RNA methyltransferase RsmG family.</text>
</comment>
<organism evidence="7 8">
    <name type="scientific">Donghicola tyrosinivorans</name>
    <dbReference type="NCBI Taxonomy" id="1652492"/>
    <lineage>
        <taxon>Bacteria</taxon>
        <taxon>Pseudomonadati</taxon>
        <taxon>Pseudomonadota</taxon>
        <taxon>Alphaproteobacteria</taxon>
        <taxon>Rhodobacterales</taxon>
        <taxon>Roseobacteraceae</taxon>
        <taxon>Donghicola</taxon>
    </lineage>
</organism>
<evidence type="ECO:0000256" key="5">
    <source>
        <dbReference type="ARBA" id="ARBA00022691"/>
    </source>
</evidence>
<comment type="catalytic activity">
    <reaction evidence="6">
        <text>guanosine(527) in 16S rRNA + S-adenosyl-L-methionine = N(7)-methylguanosine(527) in 16S rRNA + S-adenosyl-L-homocysteine</text>
        <dbReference type="Rhea" id="RHEA:42732"/>
        <dbReference type="Rhea" id="RHEA-COMP:10209"/>
        <dbReference type="Rhea" id="RHEA-COMP:10210"/>
        <dbReference type="ChEBI" id="CHEBI:57856"/>
        <dbReference type="ChEBI" id="CHEBI:59789"/>
        <dbReference type="ChEBI" id="CHEBI:74269"/>
        <dbReference type="ChEBI" id="CHEBI:74480"/>
        <dbReference type="EC" id="2.1.1.170"/>
    </reaction>
</comment>
<dbReference type="AlphaFoldDB" id="A0A2T0WY45"/>
<dbReference type="RefSeq" id="WP_106263277.1">
    <property type="nucleotide sequence ID" value="NZ_PVTQ01000003.1"/>
</dbReference>
<evidence type="ECO:0000256" key="2">
    <source>
        <dbReference type="ARBA" id="ARBA00022552"/>
    </source>
</evidence>
<keyword evidence="5 6" id="KW-0949">S-adenosyl-L-methionine</keyword>
<protein>
    <recommendedName>
        <fullName evidence="6">Ribosomal RNA small subunit methyltransferase G</fullName>
        <ecNumber evidence="6">2.1.1.170</ecNumber>
    </recommendedName>
    <alternativeName>
        <fullName evidence="6">16S rRNA 7-methylguanosine methyltransferase</fullName>
        <shortName evidence="6">16S rRNA m7G methyltransferase</shortName>
    </alternativeName>
</protein>
<accession>A0A2T0WY45</accession>
<evidence type="ECO:0000256" key="6">
    <source>
        <dbReference type="HAMAP-Rule" id="MF_00074"/>
    </source>
</evidence>
<comment type="function">
    <text evidence="6">Specifically methylates the N7 position of guanine in position 527 of 16S rRNA.</text>
</comment>
<dbReference type="EMBL" id="PVTQ01000003">
    <property type="protein sequence ID" value="PRY91609.1"/>
    <property type="molecule type" value="Genomic_DNA"/>
</dbReference>
<feature type="binding site" evidence="6">
    <location>
        <position position="69"/>
    </location>
    <ligand>
        <name>S-adenosyl-L-methionine</name>
        <dbReference type="ChEBI" id="CHEBI:59789"/>
    </ligand>
</feature>
<dbReference type="SUPFAM" id="SSF53335">
    <property type="entry name" value="S-adenosyl-L-methionine-dependent methyltransferases"/>
    <property type="match status" value="1"/>
</dbReference>
<comment type="caution">
    <text evidence="6">Lacks conserved residue(s) required for the propagation of feature annotation.</text>
</comment>
<dbReference type="EC" id="2.1.1.170" evidence="6"/>
<evidence type="ECO:0000256" key="3">
    <source>
        <dbReference type="ARBA" id="ARBA00022603"/>
    </source>
</evidence>
<comment type="caution">
    <text evidence="7">The sequence shown here is derived from an EMBL/GenBank/DDBJ whole genome shotgun (WGS) entry which is preliminary data.</text>
</comment>
<dbReference type="PANTHER" id="PTHR31760">
    <property type="entry name" value="S-ADENOSYL-L-METHIONINE-DEPENDENT METHYLTRANSFERASES SUPERFAMILY PROTEIN"/>
    <property type="match status" value="1"/>
</dbReference>
<dbReference type="GO" id="GO:0005829">
    <property type="term" value="C:cytosol"/>
    <property type="evidence" value="ECO:0007669"/>
    <property type="project" value="TreeGrafter"/>
</dbReference>
<keyword evidence="2 6" id="KW-0698">rRNA processing</keyword>
<dbReference type="NCBIfam" id="TIGR00138">
    <property type="entry name" value="rsmG_gidB"/>
    <property type="match status" value="1"/>
</dbReference>
<proteinExistence type="inferred from homology"/>